<dbReference type="EMBL" id="BARU01020876">
    <property type="protein sequence ID" value="GAH54132.1"/>
    <property type="molecule type" value="Genomic_DNA"/>
</dbReference>
<dbReference type="InterPro" id="IPR023635">
    <property type="entry name" value="Peptide_deformylase"/>
</dbReference>
<comment type="caution">
    <text evidence="2">The sequence shown here is derived from an EMBL/GenBank/DDBJ whole genome shotgun (WGS) entry which is preliminary data.</text>
</comment>
<comment type="similarity">
    <text evidence="1">Belongs to the polypeptide deformylase family.</text>
</comment>
<dbReference type="SUPFAM" id="SSF56420">
    <property type="entry name" value="Peptide deformylase"/>
    <property type="match status" value="1"/>
</dbReference>
<gene>
    <name evidence="2" type="ORF">S03H2_34237</name>
</gene>
<name>X1GA82_9ZZZZ</name>
<accession>X1GA82</accession>
<evidence type="ECO:0000313" key="2">
    <source>
        <dbReference type="EMBL" id="GAH54132.1"/>
    </source>
</evidence>
<evidence type="ECO:0008006" key="3">
    <source>
        <dbReference type="Google" id="ProtNLM"/>
    </source>
</evidence>
<dbReference type="PANTHER" id="PTHR10458:SF22">
    <property type="entry name" value="PEPTIDE DEFORMYLASE"/>
    <property type="match status" value="1"/>
</dbReference>
<dbReference type="InterPro" id="IPR036821">
    <property type="entry name" value="Peptide_deformylase_sf"/>
</dbReference>
<dbReference type="AlphaFoldDB" id="X1GA82"/>
<dbReference type="GO" id="GO:0042586">
    <property type="term" value="F:peptide deformylase activity"/>
    <property type="evidence" value="ECO:0007669"/>
    <property type="project" value="InterPro"/>
</dbReference>
<reference evidence="2" key="1">
    <citation type="journal article" date="2014" name="Front. Microbiol.">
        <title>High frequency of phylogenetically diverse reductive dehalogenase-homologous genes in deep subseafloor sedimentary metagenomes.</title>
        <authorList>
            <person name="Kawai M."/>
            <person name="Futagami T."/>
            <person name="Toyoda A."/>
            <person name="Takaki Y."/>
            <person name="Nishi S."/>
            <person name="Hori S."/>
            <person name="Arai W."/>
            <person name="Tsubouchi T."/>
            <person name="Morono Y."/>
            <person name="Uchiyama I."/>
            <person name="Ito T."/>
            <person name="Fujiyama A."/>
            <person name="Inagaki F."/>
            <person name="Takami H."/>
        </authorList>
    </citation>
    <scope>NUCLEOTIDE SEQUENCE</scope>
    <source>
        <strain evidence="2">Expedition CK06-06</strain>
    </source>
</reference>
<organism evidence="2">
    <name type="scientific">marine sediment metagenome</name>
    <dbReference type="NCBI Taxonomy" id="412755"/>
    <lineage>
        <taxon>unclassified sequences</taxon>
        <taxon>metagenomes</taxon>
        <taxon>ecological metagenomes</taxon>
    </lineage>
</organism>
<proteinExistence type="inferred from homology"/>
<protein>
    <recommendedName>
        <fullName evidence="3">Peptide deformylase</fullName>
    </recommendedName>
</protein>
<dbReference type="Pfam" id="PF01327">
    <property type="entry name" value="Pep_deformylase"/>
    <property type="match status" value="1"/>
</dbReference>
<dbReference type="Gene3D" id="3.90.45.10">
    <property type="entry name" value="Peptide deformylase"/>
    <property type="match status" value="1"/>
</dbReference>
<sequence>MAVLPIVKYGDPLLRKKAEMVTDIQAVADLLDDMFETMYEREGMGLSANQVGLDMNFAIIDISHEEEDEYPR</sequence>
<evidence type="ECO:0000256" key="1">
    <source>
        <dbReference type="ARBA" id="ARBA00010759"/>
    </source>
</evidence>
<feature type="non-terminal residue" evidence="2">
    <location>
        <position position="72"/>
    </location>
</feature>
<dbReference type="PANTHER" id="PTHR10458">
    <property type="entry name" value="PEPTIDE DEFORMYLASE"/>
    <property type="match status" value="1"/>
</dbReference>